<feature type="compositionally biased region" description="Polar residues" evidence="1">
    <location>
        <begin position="1953"/>
        <end position="1964"/>
    </location>
</feature>
<feature type="region of interest" description="Disordered" evidence="1">
    <location>
        <begin position="813"/>
        <end position="849"/>
    </location>
</feature>
<dbReference type="Pfam" id="PF26017">
    <property type="entry name" value="BACK_BTBD8"/>
    <property type="match status" value="1"/>
</dbReference>
<feature type="compositionally biased region" description="Basic and acidic residues" evidence="1">
    <location>
        <begin position="1283"/>
        <end position="1309"/>
    </location>
</feature>
<protein>
    <recommendedName>
        <fullName evidence="2">BTB domain-containing protein</fullName>
    </recommendedName>
</protein>
<dbReference type="CDD" id="cd14733">
    <property type="entry name" value="BACK"/>
    <property type="match status" value="1"/>
</dbReference>
<feature type="region of interest" description="Disordered" evidence="1">
    <location>
        <begin position="1383"/>
        <end position="1430"/>
    </location>
</feature>
<feature type="region of interest" description="Disordered" evidence="1">
    <location>
        <begin position="1057"/>
        <end position="1076"/>
    </location>
</feature>
<organism evidence="3">
    <name type="scientific">Cuerna arida</name>
    <dbReference type="NCBI Taxonomy" id="1464854"/>
    <lineage>
        <taxon>Eukaryota</taxon>
        <taxon>Metazoa</taxon>
        <taxon>Ecdysozoa</taxon>
        <taxon>Arthropoda</taxon>
        <taxon>Hexapoda</taxon>
        <taxon>Insecta</taxon>
        <taxon>Pterygota</taxon>
        <taxon>Neoptera</taxon>
        <taxon>Paraneoptera</taxon>
        <taxon>Hemiptera</taxon>
        <taxon>Auchenorrhyncha</taxon>
        <taxon>Membracoidea</taxon>
        <taxon>Cicadellidae</taxon>
        <taxon>Cicadellinae</taxon>
        <taxon>Proconiini</taxon>
        <taxon>Cuerna</taxon>
    </lineage>
</organism>
<feature type="domain" description="BTB" evidence="2">
    <location>
        <begin position="1448"/>
        <end position="1515"/>
    </location>
</feature>
<gene>
    <name evidence="3" type="ORF">g.23971</name>
</gene>
<dbReference type="InterPro" id="IPR043225">
    <property type="entry name" value="BACK_BTBD8"/>
</dbReference>
<feature type="compositionally biased region" description="Polar residues" evidence="1">
    <location>
        <begin position="884"/>
        <end position="900"/>
    </location>
</feature>
<evidence type="ECO:0000313" key="3">
    <source>
        <dbReference type="EMBL" id="JAS42739.1"/>
    </source>
</evidence>
<proteinExistence type="predicted"/>
<feature type="compositionally biased region" description="Polar residues" evidence="1">
    <location>
        <begin position="1932"/>
        <end position="1946"/>
    </location>
</feature>
<feature type="region of interest" description="Disordered" evidence="1">
    <location>
        <begin position="1790"/>
        <end position="1968"/>
    </location>
</feature>
<feature type="compositionally biased region" description="Polar residues" evidence="1">
    <location>
        <begin position="832"/>
        <end position="842"/>
    </location>
</feature>
<sequence length="2169" mass="239607">MAENINWTTLYFPSNERCIAEFEILNEKLEVQLKADLKKEIYTQNKIKEKEIAIVEYLSKLKKLKEEVLTPESDVYVTPESSPTDIRYSFGHTRCASDSGLSSLIQTADSKYLSTTNTLYYSLVTVEEVYTCESADILEKELAEQDQLFKSFKSIISREAKSTKSDNKTLILTSPLSRPYSQNNHKHCHKSGKNSKKIKGLDLKLNLKTNFKDCGFRNFENTLRSQNFKNVVNSSNQERSLVYATLQEEAINACSSGKLGSVCDGPNYSGMSAMSKRQETDECMEAESVGPDSCLEAGSSGYLTGSSPRDHTTSDAFGGDLTEIATSEDIPHDNDQSARSSSMSSDAGTWDSTFPPCTEAAIKENYFDDNLKKKHIELGDHDSNLSITSIEKIIHDPFAVHITNSVQSNNTARSNGIKHFELGHQQGQCILSSNISREYFTDNLISSQNDSYPLENENTTSKQNCCNSNEESYIDNKDSRLLNGKNNFFIDAASLLDESELSSIPTNAVSSNEYESSEVNGFPSWAAENRKVDNSEINKCEQRDETDCNTNEKVFVEQSDLERRRASLIRRNTFELELDDERLAVLRNEYERHKDKVLHHNNVSSSQGTTPCDGFQQYNSLPINHTEDYGDTPNSLPVALNPFSCNQKCEDDMHSPDSLNNDGPLENPFEKSLKKGNPSYSLPYEVNEEITIGEKDQECNQVSFDVTSQKNVIPFENNEVTYESNTSSGFSSTNNIFKGNTQALNKIESVPIISGGVSLKDLSPEKPISSPLMNRRKAECAPIVSGGSVIELEPENEQKPRMSGSFASSWIVDMSEPSSKSPPEIRGKELNDTASSLNSCDSVKSEEVQRANKMSSSSLGFFISLDDPYDEKSSRDSGYKSSSQQLNKNVESVKNTSKVDSVSSNTNLSNCSSSCGFYVDLSDSHTCTDRITEKESSVPDKKLFSMFIDIGETGGNDGSKSKTSSPHVFKKRTHTRTFSGVFPSKRDDKNRLNDSQMSSESSLEMTESPEVSKHNKPLEKEALFNSARPTSASSNCTAKSSEKTKKQGFYMFIEADPSPVPQRRTLPSGLQPTSQRHSWNFESNNAPGTGNGNNCDSAPRKAHRRSHSVSVNKSLEVMFNVEQNENKNYSDSPLIKGSTSNSIGYESGPSSIDETAYRSSNKSMMASWHGSVKPSAELQKRITKNDWKEPKENKANSVIKSPLDSRTDIVDEMCESFDRSEEIAYGNNKGDDVFDLSNASNESSNTGAHNSTFIISDVSNVANATSSELELTTPTCDIASQLSKDDSDKTETDFDDGEKKSVDVPRTPDHSISQVEIPPAEHKFSFVKLSDMDKEPKKIPVEGKTVVNRMSRSIPEASWIESKMMTRSATSRSLSRLFPHLNTSARNLTPDSGDHETDFSEISSMQSSMDPSALEGSTEETDASSGTGGPVSRLGEDLLRMFLDEISPDVTVEVGGRRIKAHKCILSSRCQYFAAILSGGWVESAGNVISLQGFSYNAVHFALCHIYSGASNIPDSINIVELATLADMLCLEGLKEVIMYTLKVKYCHFFHKPCPMCTVGVLECLPLAAAYGLDEIYRKSLRWITKYFVRVWPTKGFATLPRELLDKCYKQHIVHMTVDNVLETVLCCSKLQGLIPNVRWAEPVFTLATKLYEAAVKFIAQHFCDILSSDVFMSLGKEQLWTMSHLEETLLSAAEKLPPDQACKCHSHLYKLTNVIHSTNSPMDIKFNEGFVEFLSLLATTVEACLLKQAARASRTPAWTLMEPQLRHKIQDAACLVIVPGDDRRRARHLLKRGETTNVGKRPTELVPVKTAVTDSTPSKKTLPARPPPISAVKPKTPQPPVKTESTGPRPKTWPYKISEVKSRYLEPKATPKQSPALTAAKPEKTTPTTRRNVSKSIISSSDSSRTSSPAMRRSLPQRPSRSVPGKREDTLTMSTDSLADPSTSGNKKKSDSSTGAGRGQSFSRVDFVEKNVQSLYVKSGGMRVTSGETVSRVSLSDAKSKAMVAARVDGDRPKYSPVPLSKRSSTHSSPRIKDSPVPQVKSTVNSTPSPSLRRNTLSPKEKSSSTADTKSSLLKRTSTYRVQAKSSSPMKVPATKPRDTVASPNVKGNINKIQSKVNSVKKSAANNNILSNHKTETKPQPMVGSRSGTFLKDEPTVLKKPQVVNVSE</sequence>
<feature type="region of interest" description="Disordered" evidence="1">
    <location>
        <begin position="1280"/>
        <end position="1312"/>
    </location>
</feature>
<dbReference type="SMART" id="SM00225">
    <property type="entry name" value="BTB"/>
    <property type="match status" value="1"/>
</dbReference>
<dbReference type="InterPro" id="IPR011333">
    <property type="entry name" value="SKP1/BTB/POZ_sf"/>
</dbReference>
<feature type="compositionally biased region" description="Low complexity" evidence="1">
    <location>
        <begin position="995"/>
        <end position="1009"/>
    </location>
</feature>
<evidence type="ECO:0000259" key="2">
    <source>
        <dbReference type="PROSITE" id="PS50097"/>
    </source>
</evidence>
<dbReference type="PANTHER" id="PTHR22427:SF7">
    <property type="entry name" value="GH15728P"/>
    <property type="match status" value="1"/>
</dbReference>
<feature type="compositionally biased region" description="Polar residues" evidence="1">
    <location>
        <begin position="1400"/>
        <end position="1410"/>
    </location>
</feature>
<feature type="compositionally biased region" description="Polar residues" evidence="1">
    <location>
        <begin position="2041"/>
        <end position="2090"/>
    </location>
</feature>
<feature type="region of interest" description="Disordered" evidence="1">
    <location>
        <begin position="297"/>
        <end position="350"/>
    </location>
</feature>
<reference evidence="3" key="1">
    <citation type="submission" date="2015-11" db="EMBL/GenBank/DDBJ databases">
        <title>De novo transcriptome assembly of four potential Pierce s Disease insect vectors from Arizona vineyards.</title>
        <authorList>
            <person name="Tassone E.E."/>
        </authorList>
    </citation>
    <scope>NUCLEOTIDE SEQUENCE</scope>
</reference>
<dbReference type="PROSITE" id="PS50097">
    <property type="entry name" value="BTB"/>
    <property type="match status" value="1"/>
</dbReference>
<dbReference type="PANTHER" id="PTHR22427">
    <property type="entry name" value="GH15728P"/>
    <property type="match status" value="1"/>
</dbReference>
<dbReference type="InterPro" id="IPR000210">
    <property type="entry name" value="BTB/POZ_dom"/>
</dbReference>
<name>A0A1B6EXM9_9HEMI</name>
<dbReference type="CDD" id="cd18286">
    <property type="entry name" value="BTB2_POZ_BTBD8"/>
    <property type="match status" value="1"/>
</dbReference>
<feature type="compositionally biased region" description="Polar residues" evidence="1">
    <location>
        <begin position="2103"/>
        <end position="2133"/>
    </location>
</feature>
<dbReference type="Gene3D" id="3.30.710.10">
    <property type="entry name" value="Potassium Channel Kv1.1, Chain A"/>
    <property type="match status" value="1"/>
</dbReference>
<feature type="compositionally biased region" description="Low complexity" evidence="1">
    <location>
        <begin position="1886"/>
        <end position="1909"/>
    </location>
</feature>
<dbReference type="CDD" id="cd18490">
    <property type="entry name" value="BACK_BTBD8"/>
    <property type="match status" value="1"/>
</dbReference>
<accession>A0A1B6EXM9</accession>
<dbReference type="Pfam" id="PF00651">
    <property type="entry name" value="BTB"/>
    <property type="match status" value="1"/>
</dbReference>
<dbReference type="SUPFAM" id="SSF54695">
    <property type="entry name" value="POZ domain"/>
    <property type="match status" value="1"/>
</dbReference>
<feature type="region of interest" description="Disordered" evidence="1">
    <location>
        <begin position="954"/>
        <end position="1016"/>
    </location>
</feature>
<evidence type="ECO:0000256" key="1">
    <source>
        <dbReference type="SAM" id="MobiDB-lite"/>
    </source>
</evidence>
<feature type="region of interest" description="Disordered" evidence="1">
    <location>
        <begin position="872"/>
        <end position="909"/>
    </location>
</feature>
<feature type="region of interest" description="Disordered" evidence="1">
    <location>
        <begin position="1982"/>
        <end position="2157"/>
    </location>
</feature>
<dbReference type="EMBL" id="GECZ01027030">
    <property type="protein sequence ID" value="JAS42739.1"/>
    <property type="molecule type" value="Transcribed_RNA"/>
</dbReference>